<sequence length="219" mass="24739">MPNEDRYDDYICRECVSKHAVVRHIRSNKMTKGPVTDNLVTRLVRDNAEETVVSDAESQCCEGDGSPAAQDSRDDGLEEPVSKKLRSVVCRLRRDPVAVDAEQPFDMFMVDGWKAHVCTCIDCMREIEAHGLMFLIKEEAVVEPEEDETRSESLYDSALKQLQTMDHTRAMNAATAYNSLSSSLKTYLQPFAASGKVVTDQDIRAFFEQQKLRCNDADF</sequence>
<dbReference type="GO" id="GO:0008270">
    <property type="term" value="F:zinc ion binding"/>
    <property type="evidence" value="ECO:0007669"/>
    <property type="project" value="InterPro"/>
</dbReference>
<evidence type="ECO:0000256" key="1">
    <source>
        <dbReference type="SAM" id="MobiDB-lite"/>
    </source>
</evidence>
<protein>
    <submittedName>
        <fullName evidence="2">Uncharacterized protein</fullName>
    </submittedName>
</protein>
<evidence type="ECO:0000313" key="2">
    <source>
        <dbReference type="EMBL" id="PIA13062.1"/>
    </source>
</evidence>
<gene>
    <name evidence="2" type="ORF">COEREDRAFT_83740</name>
</gene>
<feature type="region of interest" description="Disordered" evidence="1">
    <location>
        <begin position="55"/>
        <end position="80"/>
    </location>
</feature>
<dbReference type="GO" id="GO:0061630">
    <property type="term" value="F:ubiquitin protein ligase activity"/>
    <property type="evidence" value="ECO:0007669"/>
    <property type="project" value="InterPro"/>
</dbReference>
<dbReference type="InterPro" id="IPR040204">
    <property type="entry name" value="UBR7"/>
</dbReference>
<proteinExistence type="predicted"/>
<dbReference type="EMBL" id="KZ303549">
    <property type="protein sequence ID" value="PIA13062.1"/>
    <property type="molecule type" value="Genomic_DNA"/>
</dbReference>
<organism evidence="2 3">
    <name type="scientific">Coemansia reversa (strain ATCC 12441 / NRRL 1564)</name>
    <dbReference type="NCBI Taxonomy" id="763665"/>
    <lineage>
        <taxon>Eukaryota</taxon>
        <taxon>Fungi</taxon>
        <taxon>Fungi incertae sedis</taxon>
        <taxon>Zoopagomycota</taxon>
        <taxon>Kickxellomycotina</taxon>
        <taxon>Kickxellomycetes</taxon>
        <taxon>Kickxellales</taxon>
        <taxon>Kickxellaceae</taxon>
        <taxon>Coemansia</taxon>
    </lineage>
</organism>
<reference evidence="2 3" key="1">
    <citation type="journal article" date="2015" name="Genome Biol. Evol.">
        <title>Phylogenomic analyses indicate that early fungi evolved digesting cell walls of algal ancestors of land plants.</title>
        <authorList>
            <person name="Chang Y."/>
            <person name="Wang S."/>
            <person name="Sekimoto S."/>
            <person name="Aerts A.L."/>
            <person name="Choi C."/>
            <person name="Clum A."/>
            <person name="LaButti K.M."/>
            <person name="Lindquist E.A."/>
            <person name="Yee Ngan C."/>
            <person name="Ohm R.A."/>
            <person name="Salamov A.A."/>
            <person name="Grigoriev I.V."/>
            <person name="Spatafora J.W."/>
            <person name="Berbee M.L."/>
        </authorList>
    </citation>
    <scope>NUCLEOTIDE SEQUENCE [LARGE SCALE GENOMIC DNA]</scope>
    <source>
        <strain evidence="2 3">NRRL 1564</strain>
    </source>
</reference>
<keyword evidence="3" id="KW-1185">Reference proteome</keyword>
<dbReference type="PANTHER" id="PTHR13513:SF9">
    <property type="entry name" value="E3 UBIQUITIN-PROTEIN LIGASE UBR7-RELATED"/>
    <property type="match status" value="1"/>
</dbReference>
<dbReference type="AlphaFoldDB" id="A0A2G5B218"/>
<dbReference type="PANTHER" id="PTHR13513">
    <property type="entry name" value="E3 UBIQUITIN-PROTEIN LIGASE UBR7"/>
    <property type="match status" value="1"/>
</dbReference>
<evidence type="ECO:0000313" key="3">
    <source>
        <dbReference type="Proteomes" id="UP000242474"/>
    </source>
</evidence>
<dbReference type="Proteomes" id="UP000242474">
    <property type="component" value="Unassembled WGS sequence"/>
</dbReference>
<dbReference type="GO" id="GO:0005737">
    <property type="term" value="C:cytoplasm"/>
    <property type="evidence" value="ECO:0007669"/>
    <property type="project" value="TreeGrafter"/>
</dbReference>
<dbReference type="OrthoDB" id="5795902at2759"/>
<accession>A0A2G5B218</accession>
<name>A0A2G5B218_COERN</name>